<evidence type="ECO:0000313" key="4">
    <source>
        <dbReference type="EMBL" id="KAL0188583.1"/>
    </source>
</evidence>
<dbReference type="AlphaFoldDB" id="A0ABD0QS84"/>
<comment type="caution">
    <text evidence="4">The sequence shown here is derived from an EMBL/GenBank/DDBJ whole genome shotgun (WGS) entry which is preliminary data.</text>
</comment>
<organism evidence="4 5">
    <name type="scientific">Cirrhinus mrigala</name>
    <name type="common">Mrigala</name>
    <dbReference type="NCBI Taxonomy" id="683832"/>
    <lineage>
        <taxon>Eukaryota</taxon>
        <taxon>Metazoa</taxon>
        <taxon>Chordata</taxon>
        <taxon>Craniata</taxon>
        <taxon>Vertebrata</taxon>
        <taxon>Euteleostomi</taxon>
        <taxon>Actinopterygii</taxon>
        <taxon>Neopterygii</taxon>
        <taxon>Teleostei</taxon>
        <taxon>Ostariophysi</taxon>
        <taxon>Cypriniformes</taxon>
        <taxon>Cyprinidae</taxon>
        <taxon>Labeoninae</taxon>
        <taxon>Labeonini</taxon>
        <taxon>Cirrhinus</taxon>
    </lineage>
</organism>
<evidence type="ECO:0000256" key="1">
    <source>
        <dbReference type="ARBA" id="ARBA00010617"/>
    </source>
</evidence>
<dbReference type="Pfam" id="PF00067">
    <property type="entry name" value="p450"/>
    <property type="match status" value="1"/>
</dbReference>
<keyword evidence="5" id="KW-1185">Reference proteome</keyword>
<keyword evidence="2" id="KW-0479">Metal-binding</keyword>
<dbReference type="GO" id="GO:0046872">
    <property type="term" value="F:metal ion binding"/>
    <property type="evidence" value="ECO:0007669"/>
    <property type="project" value="UniProtKB-KW"/>
</dbReference>
<gene>
    <name evidence="4" type="ORF">M9458_015682</name>
</gene>
<reference evidence="4 5" key="1">
    <citation type="submission" date="2024-05" db="EMBL/GenBank/DDBJ databases">
        <title>Genome sequencing and assembly of Indian major carp, Cirrhinus mrigala (Hamilton, 1822).</title>
        <authorList>
            <person name="Mohindra V."/>
            <person name="Chowdhury L.M."/>
            <person name="Lal K."/>
            <person name="Jena J.K."/>
        </authorList>
    </citation>
    <scope>NUCLEOTIDE SEQUENCE [LARGE SCALE GENOMIC DNA]</scope>
    <source>
        <strain evidence="4">CM1030</strain>
        <tissue evidence="4">Blood</tissue>
    </source>
</reference>
<keyword evidence="3" id="KW-0408">Iron</keyword>
<dbReference type="SUPFAM" id="SSF48264">
    <property type="entry name" value="Cytochrome P450"/>
    <property type="match status" value="1"/>
</dbReference>
<protein>
    <submittedName>
        <fullName evidence="4">Uncharacterized protein</fullName>
    </submittedName>
</protein>
<sequence>IDEVLGDREHVTFEDRNAMPYVQAVIHEGQRVGDIAPLSMFHTATTNTQLQGYNIPK</sequence>
<dbReference type="Gene3D" id="1.10.630.10">
    <property type="entry name" value="Cytochrome P450"/>
    <property type="match status" value="1"/>
</dbReference>
<dbReference type="PANTHER" id="PTHR24300">
    <property type="entry name" value="CYTOCHROME P450 508A4-RELATED"/>
    <property type="match status" value="1"/>
</dbReference>
<proteinExistence type="inferred from homology"/>
<dbReference type="InterPro" id="IPR036396">
    <property type="entry name" value="Cyt_P450_sf"/>
</dbReference>
<feature type="non-terminal residue" evidence="4">
    <location>
        <position position="1"/>
    </location>
</feature>
<dbReference type="PANTHER" id="PTHR24300:SF327">
    <property type="entry name" value="CYTOCHROME P450 2F2-RELATED"/>
    <property type="match status" value="1"/>
</dbReference>
<comment type="similarity">
    <text evidence="1">Belongs to the cytochrome P450 family.</text>
</comment>
<dbReference type="InterPro" id="IPR050182">
    <property type="entry name" value="Cytochrome_P450_fam2"/>
</dbReference>
<name>A0ABD0QS84_CIRMR</name>
<dbReference type="InterPro" id="IPR001128">
    <property type="entry name" value="Cyt_P450"/>
</dbReference>
<dbReference type="Proteomes" id="UP001529510">
    <property type="component" value="Unassembled WGS sequence"/>
</dbReference>
<evidence type="ECO:0000256" key="2">
    <source>
        <dbReference type="ARBA" id="ARBA00022723"/>
    </source>
</evidence>
<evidence type="ECO:0000313" key="5">
    <source>
        <dbReference type="Proteomes" id="UP001529510"/>
    </source>
</evidence>
<feature type="non-terminal residue" evidence="4">
    <location>
        <position position="57"/>
    </location>
</feature>
<dbReference type="EMBL" id="JAMKFB020000007">
    <property type="protein sequence ID" value="KAL0188583.1"/>
    <property type="molecule type" value="Genomic_DNA"/>
</dbReference>
<accession>A0ABD0QS84</accession>
<evidence type="ECO:0000256" key="3">
    <source>
        <dbReference type="ARBA" id="ARBA00023004"/>
    </source>
</evidence>